<proteinExistence type="predicted"/>
<gene>
    <name evidence="2" type="ORF">PPERSA_10113</name>
</gene>
<name>A0A0V0R9J8_PSEPJ</name>
<reference evidence="2 3" key="1">
    <citation type="journal article" date="2015" name="Sci. Rep.">
        <title>Genome of the facultative scuticociliatosis pathogen Pseudocohnilembus persalinus provides insight into its virulence through horizontal gene transfer.</title>
        <authorList>
            <person name="Xiong J."/>
            <person name="Wang G."/>
            <person name="Cheng J."/>
            <person name="Tian M."/>
            <person name="Pan X."/>
            <person name="Warren A."/>
            <person name="Jiang C."/>
            <person name="Yuan D."/>
            <person name="Miao W."/>
        </authorList>
    </citation>
    <scope>NUCLEOTIDE SEQUENCE [LARGE SCALE GENOMIC DNA]</scope>
    <source>
        <strain evidence="2">36N120E</strain>
    </source>
</reference>
<sequence>MLRIGVKLVRSNQILSSNLKCPVAQKFQVANQKNIQQNSLSTGLYQQKLIQKFSNNNQQSSDEEVKSDVEEGKEMEGENLENSENLQEISEQKPERFMALTSQERIEAYKQDQMILNEKIPIRIFDTLQNFQKISNNKQIRGLGQVDQQRFLRSRISNLLKKEGEFTVQEIAYQIQEWVNDSFSKGQYQIIAEKDFKQMIFNPGYKSLIPLFYNSRFFQENPFLISNSEISAIVQRCTQNPELYYLLELVKYHRQFVDKAHIQSGKRPMKLQFNEQQTLVSFLQKTQSQILDQQNFDLLSLYYHFQALYSSNIMVNLNIDKFVKELGNIVFGNVWKQVEKDNFRNHLNELLFINFQASLNKSVKYFLCDIFFAQRNYHQSLSAISIVILIFERLACKNHQVSDLLYLFENSFGKQVYEFYMVEHLPNILQSFTNKDKFNLYNQGLKLYQQQQANNVQNFKFQKLTYFDEIFANQNKNYPNKIYYNYSEVQFSEIFTYEFNSKTESIKNIFSRVNRLVDQETSEKSSSERILDQYRAFIDGDKTSILQYLQQNLKFHGKLQILYNEETLEKNKDNEEFLNDLLVKSFTYINDYNQYENLNLFRFLERKDVPHHKQVKYQFSSFQKPDIFNPSLDLFKFKQQDQNLYEMKNVFAGNKIQFNFSTFGDKNKKPDILENDLDLSDASGKLNDGQNTISTTDVKINNNNNNNNNDNQGFSSFMQKTKEIDNSGTFVSKEDLGKIKNLQEKDGQRQRNPNAFAQIVTQKQRVEIVDEQEAANVERQLEQGYFKQFVQSQEDIKNLKHLQKHLIELPSTEVSSVLNSLLTQKFIEINGQQEEFNGEQIIYKLFNQPSLFQESQIKNPIELLSENERKRLVFYPNDGIIDLTQKLPESENLEKVQFNYQKYLDSTILPYQLPEKVVNQMLKNLNNVFSRKKFKRVLAHILQYNRDCKDYTLQLIAEIAQDQRCPIVLNEFAHLLIKNKIKISETGFRHIINGIYSYKSTSQSQIELVKLVFQYYNWHPKFSLLQPYIESLLKFNQGQEVFEIFQSFRKIIFSQKVPYNDSLSSDQNIQLQEQQKNQNRKQALYIYRECIQELNFRKNYEIAKLIYDDMVAQKYEQEEQDYINGIKAYQQQPEQLQEIYEQVKRTVNYDLTDLYIEAIYEVISANVEQYKEFFEQVQKDYIMNGKIQPSVKVINMAIGIYTKTKNYSHFAEFLKILIDSCYKTNHTTRNLCFQILNESTEDMSKGYLRALINDLFSPQQIEKIRLQQKEEAKDPKKMKEKQDLLQLKLKQQKKKEDFLQSIGKSTKRQQQQKQQQQQGVSSNQQQQQGQQQKKQQSQDGKNQQQQQNQQQQNINTSEIKSLEENVEEIQKKILEKKQGHQDIADQVQNIIGSKQKRKILKNNGYNKFNTTVEYLETGIEQ</sequence>
<dbReference type="InParanoid" id="A0A0V0R9J8"/>
<feature type="region of interest" description="Disordered" evidence="1">
    <location>
        <begin position="55"/>
        <end position="91"/>
    </location>
</feature>
<dbReference type="EMBL" id="LDAU01000005">
    <property type="protein sequence ID" value="KRX11181.1"/>
    <property type="molecule type" value="Genomic_DNA"/>
</dbReference>
<feature type="region of interest" description="Disordered" evidence="1">
    <location>
        <begin position="1302"/>
        <end position="1359"/>
    </location>
</feature>
<comment type="caution">
    <text evidence="2">The sequence shown here is derived from an EMBL/GenBank/DDBJ whole genome shotgun (WGS) entry which is preliminary data.</text>
</comment>
<evidence type="ECO:0000313" key="3">
    <source>
        <dbReference type="Proteomes" id="UP000054937"/>
    </source>
</evidence>
<evidence type="ECO:0000256" key="1">
    <source>
        <dbReference type="SAM" id="MobiDB-lite"/>
    </source>
</evidence>
<feature type="compositionally biased region" description="Basic and acidic residues" evidence="1">
    <location>
        <begin position="63"/>
        <end position="76"/>
    </location>
</feature>
<dbReference type="OMA" id="THAFPIK"/>
<accession>A0A0V0R9J8</accession>
<organism evidence="2 3">
    <name type="scientific">Pseudocohnilembus persalinus</name>
    <name type="common">Ciliate</name>
    <dbReference type="NCBI Taxonomy" id="266149"/>
    <lineage>
        <taxon>Eukaryota</taxon>
        <taxon>Sar</taxon>
        <taxon>Alveolata</taxon>
        <taxon>Ciliophora</taxon>
        <taxon>Intramacronucleata</taxon>
        <taxon>Oligohymenophorea</taxon>
        <taxon>Scuticociliatia</taxon>
        <taxon>Philasterida</taxon>
        <taxon>Pseudocohnilembidae</taxon>
        <taxon>Pseudocohnilembus</taxon>
    </lineage>
</organism>
<keyword evidence="3" id="KW-1185">Reference proteome</keyword>
<protein>
    <submittedName>
        <fullName evidence="2">Uncharacterized protein</fullName>
    </submittedName>
</protein>
<dbReference type="Proteomes" id="UP000054937">
    <property type="component" value="Unassembled WGS sequence"/>
</dbReference>
<evidence type="ECO:0000313" key="2">
    <source>
        <dbReference type="EMBL" id="KRX11181.1"/>
    </source>
</evidence>
<feature type="compositionally biased region" description="Low complexity" evidence="1">
    <location>
        <begin position="1309"/>
        <end position="1353"/>
    </location>
</feature>